<dbReference type="SUPFAM" id="SSF54695">
    <property type="entry name" value="POZ domain"/>
    <property type="match status" value="1"/>
</dbReference>
<name>A0A1J4KCI8_9EUKA</name>
<evidence type="ECO:0000313" key="2">
    <source>
        <dbReference type="EMBL" id="OHT08690.1"/>
    </source>
</evidence>
<protein>
    <recommendedName>
        <fullName evidence="4">BTB domain-containing protein</fullName>
    </recommendedName>
</protein>
<dbReference type="OrthoDB" id="15698at2759"/>
<feature type="compositionally biased region" description="Basic and acidic residues" evidence="1">
    <location>
        <begin position="247"/>
        <end position="256"/>
    </location>
</feature>
<evidence type="ECO:0000313" key="3">
    <source>
        <dbReference type="Proteomes" id="UP000179807"/>
    </source>
</evidence>
<accession>A0A1J4KCI8</accession>
<dbReference type="InterPro" id="IPR011333">
    <property type="entry name" value="SKP1/BTB/POZ_sf"/>
</dbReference>
<feature type="region of interest" description="Disordered" evidence="1">
    <location>
        <begin position="358"/>
        <end position="385"/>
    </location>
</feature>
<dbReference type="AlphaFoldDB" id="A0A1J4KCI8"/>
<comment type="caution">
    <text evidence="2">The sequence shown here is derived from an EMBL/GenBank/DDBJ whole genome shotgun (WGS) entry which is preliminary data.</text>
</comment>
<dbReference type="EMBL" id="MLAK01000660">
    <property type="protein sequence ID" value="OHT08690.1"/>
    <property type="molecule type" value="Genomic_DNA"/>
</dbReference>
<gene>
    <name evidence="2" type="ORF">TRFO_04760</name>
</gene>
<dbReference type="Proteomes" id="UP000179807">
    <property type="component" value="Unassembled WGS sequence"/>
</dbReference>
<keyword evidence="3" id="KW-1185">Reference proteome</keyword>
<reference evidence="2" key="1">
    <citation type="submission" date="2016-10" db="EMBL/GenBank/DDBJ databases">
        <authorList>
            <person name="Benchimol M."/>
            <person name="Almeida L.G."/>
            <person name="Vasconcelos A.T."/>
            <person name="Perreira-Neves A."/>
            <person name="Rosa I.A."/>
            <person name="Tasca T."/>
            <person name="Bogo M.R."/>
            <person name="de Souza W."/>
        </authorList>
    </citation>
    <scope>NUCLEOTIDE SEQUENCE [LARGE SCALE GENOMIC DNA]</scope>
    <source>
        <strain evidence="2">K</strain>
    </source>
</reference>
<feature type="region of interest" description="Disordered" evidence="1">
    <location>
        <begin position="277"/>
        <end position="337"/>
    </location>
</feature>
<evidence type="ECO:0000256" key="1">
    <source>
        <dbReference type="SAM" id="MobiDB-lite"/>
    </source>
</evidence>
<proteinExistence type="predicted"/>
<feature type="compositionally biased region" description="Low complexity" evidence="1">
    <location>
        <begin position="361"/>
        <end position="385"/>
    </location>
</feature>
<dbReference type="GeneID" id="94826788"/>
<organism evidence="2 3">
    <name type="scientific">Tritrichomonas foetus</name>
    <dbReference type="NCBI Taxonomy" id="1144522"/>
    <lineage>
        <taxon>Eukaryota</taxon>
        <taxon>Metamonada</taxon>
        <taxon>Parabasalia</taxon>
        <taxon>Tritrichomonadida</taxon>
        <taxon>Tritrichomonadidae</taxon>
        <taxon>Tritrichomonas</taxon>
    </lineage>
</organism>
<sequence length="398" mass="47020">MAYSYDTFEIPRTYLQNTINIGLPTDFEFRFANKTYSCSKFHAAFISPYVSRLLNTDPTIDWLQLPFSDDNDYFSLFMNLMKGEKIQITADNISFLINVSQFLKIENITSLIKRESKESVRNCIQRFILNKASGKDLFHDYYTIAFHIKEIPSEDLKNLTIDDLKHIFSHQQLALMSENEKFEYIKKIANDDYPMLLGFIDLERLSEENLSQLLEDLTFDKIDHPIFCQIKKAMMNLKKGDTFTNKPAEKKEEKGLFGEFVENNERIPLNQLRNQNEQQNLHQQSNQQQNNHHQNNQQLNNHQQNNHQQNLHHQNNQQQNNQQHFIGNPMNQNANQHANQNANPIQLNNTNNQQFLEPHHNQQNNVNPQQVNENMNNNQRNQMPNLDSFQNLFNFQFN</sequence>
<dbReference type="VEuPathDB" id="TrichDB:TRFO_04760"/>
<feature type="compositionally biased region" description="Low complexity" evidence="1">
    <location>
        <begin position="277"/>
        <end position="324"/>
    </location>
</feature>
<evidence type="ECO:0008006" key="4">
    <source>
        <dbReference type="Google" id="ProtNLM"/>
    </source>
</evidence>
<dbReference type="RefSeq" id="XP_068361826.1">
    <property type="nucleotide sequence ID" value="XM_068492084.1"/>
</dbReference>
<feature type="region of interest" description="Disordered" evidence="1">
    <location>
        <begin position="241"/>
        <end position="260"/>
    </location>
</feature>